<proteinExistence type="predicted"/>
<reference evidence="1" key="1">
    <citation type="submission" date="2017-03" db="EMBL/GenBank/DDBJ databases">
        <title>The mitochondrial genome of the carnivorous plant Utricularia reniformis (Lentibulariaceae): structure, comparative analysis and evolutionary landmarks.</title>
        <authorList>
            <person name="Silva S.R."/>
            <person name="Alvarenga D.O."/>
            <person name="Michael T.P."/>
            <person name="Miranda V.F.O."/>
            <person name="Varani A.M."/>
        </authorList>
    </citation>
    <scope>NUCLEOTIDE SEQUENCE</scope>
</reference>
<gene>
    <name evidence="1" type="ORF">AEK19_MT0918</name>
</gene>
<protein>
    <submittedName>
        <fullName evidence="1">Uncharacterized protein</fullName>
    </submittedName>
</protein>
<geneLocation type="mitochondrion" evidence="1"/>
<evidence type="ECO:0000313" key="1">
    <source>
        <dbReference type="EMBL" id="ART30331.1"/>
    </source>
</evidence>
<accession>A0A1Y0AYV5</accession>
<dbReference type="EMBL" id="KY774314">
    <property type="protein sequence ID" value="ART30331.1"/>
    <property type="molecule type" value="Genomic_DNA"/>
</dbReference>
<sequence>MICTEHFTHFFLREKRDVNCPRSRTRSMVGRNGTPWLLYPIGSQERIKALKKMPNNLQAVKHSIFLASKKEKAFVCIE</sequence>
<dbReference type="AlphaFoldDB" id="A0A1Y0AYV5"/>
<organism evidence="1">
    <name type="scientific">Utricularia reniformis</name>
    <dbReference type="NCBI Taxonomy" id="192314"/>
    <lineage>
        <taxon>Eukaryota</taxon>
        <taxon>Viridiplantae</taxon>
        <taxon>Streptophyta</taxon>
        <taxon>Embryophyta</taxon>
        <taxon>Tracheophyta</taxon>
        <taxon>Spermatophyta</taxon>
        <taxon>Magnoliopsida</taxon>
        <taxon>eudicotyledons</taxon>
        <taxon>Gunneridae</taxon>
        <taxon>Pentapetalae</taxon>
        <taxon>asterids</taxon>
        <taxon>lamiids</taxon>
        <taxon>Lamiales</taxon>
        <taxon>Lentibulariaceae</taxon>
        <taxon>Utricularia</taxon>
    </lineage>
</organism>
<keyword evidence="1" id="KW-0496">Mitochondrion</keyword>
<name>A0A1Y0AYV5_9LAMI</name>